<dbReference type="OrthoDB" id="9764674at2"/>
<sequence>MKNLVIVHHHLNRGGVTRVIAAHLRSLNEVTADARPERIFILYGGRHDGWPVGLEEGFHNLHIERIALQGIDYNDEPLAESEPMADDVQNLLQTHGCQPDDTLLHIHNHSLGKNASWPGALKILAERGYRQLRQVHDFAEDFRPKNFGLIKSALGDLLSEELYPQAEHIHYSVLNRRDGLALEGAGLSRERLHFLPNPVPEPEPLPARDAARAKLQECLGIGPDEPYLLYPIRGIRRKNLGEALLLSLLLPNEPHIGITLIPVNPAEKQFHDAWQTFVERHQLRIHFGAGEEGKLSYAENLAACDAAITTSVAEGFGMAFLEPWLVGKPLIGRDLPEISADFKDEGVDLTALYDRVRIPVEWIGKDNFRDAFQQAAEVLFHAYDRPLEADQVNQAIEQKEADGCLDFADLDEQQQAVVLLRLIEQPTELERLRSLNPLCTRHWETVSPQIDGNAATIRERYSTECSGKRLIDIYDSIVASSTGQPFEAPADPHQLLDRFLDLSRFRLIRGLTQVAPAI</sequence>
<dbReference type="EMBL" id="CP036316">
    <property type="protein sequence ID" value="QDT66452.1"/>
    <property type="molecule type" value="Genomic_DNA"/>
</dbReference>
<dbReference type="SUPFAM" id="SSF53756">
    <property type="entry name" value="UDP-Glycosyltransferase/glycogen phosphorylase"/>
    <property type="match status" value="1"/>
</dbReference>
<accession>A0A517TDK8</accession>
<protein>
    <recommendedName>
        <fullName evidence="3">Glycosyl transferases group 1</fullName>
    </recommendedName>
</protein>
<reference evidence="1 2" key="1">
    <citation type="submission" date="2019-02" db="EMBL/GenBank/DDBJ databases">
        <title>Deep-cultivation of Planctomycetes and their phenomic and genomic characterization uncovers novel biology.</title>
        <authorList>
            <person name="Wiegand S."/>
            <person name="Jogler M."/>
            <person name="Boedeker C."/>
            <person name="Pinto D."/>
            <person name="Vollmers J."/>
            <person name="Rivas-Marin E."/>
            <person name="Kohn T."/>
            <person name="Peeters S.H."/>
            <person name="Heuer A."/>
            <person name="Rast P."/>
            <person name="Oberbeckmann S."/>
            <person name="Bunk B."/>
            <person name="Jeske O."/>
            <person name="Meyerdierks A."/>
            <person name="Storesund J.E."/>
            <person name="Kallscheuer N."/>
            <person name="Luecker S."/>
            <person name="Lage O.M."/>
            <person name="Pohl T."/>
            <person name="Merkel B.J."/>
            <person name="Hornburger P."/>
            <person name="Mueller R.-W."/>
            <person name="Bruemmer F."/>
            <person name="Labrenz M."/>
            <person name="Spormann A.M."/>
            <person name="Op den Camp H."/>
            <person name="Overmann J."/>
            <person name="Amann R."/>
            <person name="Jetten M.S.M."/>
            <person name="Mascher T."/>
            <person name="Medema M.H."/>
            <person name="Devos D.P."/>
            <person name="Kaster A.-K."/>
            <person name="Ovreas L."/>
            <person name="Rohde M."/>
            <person name="Galperin M.Y."/>
            <person name="Jogler C."/>
        </authorList>
    </citation>
    <scope>NUCLEOTIDE SEQUENCE [LARGE SCALE GENOMIC DNA]</scope>
    <source>
        <strain evidence="1 2">V22</strain>
    </source>
</reference>
<keyword evidence="2" id="KW-1185">Reference proteome</keyword>
<evidence type="ECO:0000313" key="2">
    <source>
        <dbReference type="Proteomes" id="UP000319976"/>
    </source>
</evidence>
<dbReference type="AlphaFoldDB" id="A0A517TDK8"/>
<name>A0A517TDK8_9PLAN</name>
<evidence type="ECO:0000313" key="1">
    <source>
        <dbReference type="EMBL" id="QDT66452.1"/>
    </source>
</evidence>
<evidence type="ECO:0008006" key="3">
    <source>
        <dbReference type="Google" id="ProtNLM"/>
    </source>
</evidence>
<dbReference type="Proteomes" id="UP000319976">
    <property type="component" value="Chromosome"/>
</dbReference>
<dbReference type="Gene3D" id="3.40.50.2000">
    <property type="entry name" value="Glycogen Phosphorylase B"/>
    <property type="match status" value="1"/>
</dbReference>
<organism evidence="1 2">
    <name type="scientific">Calycomorphotria hydatis</name>
    <dbReference type="NCBI Taxonomy" id="2528027"/>
    <lineage>
        <taxon>Bacteria</taxon>
        <taxon>Pseudomonadati</taxon>
        <taxon>Planctomycetota</taxon>
        <taxon>Planctomycetia</taxon>
        <taxon>Planctomycetales</taxon>
        <taxon>Planctomycetaceae</taxon>
        <taxon>Calycomorphotria</taxon>
    </lineage>
</organism>
<dbReference type="KEGG" id="chya:V22_37190"/>
<dbReference type="RefSeq" id="WP_145265546.1">
    <property type="nucleotide sequence ID" value="NZ_CP036316.1"/>
</dbReference>
<gene>
    <name evidence="1" type="ORF">V22_37190</name>
</gene>
<proteinExistence type="predicted"/>